<organism evidence="1 2">
    <name type="scientific">Hirundo rustica rustica</name>
    <dbReference type="NCBI Taxonomy" id="333673"/>
    <lineage>
        <taxon>Eukaryota</taxon>
        <taxon>Metazoa</taxon>
        <taxon>Chordata</taxon>
        <taxon>Craniata</taxon>
        <taxon>Vertebrata</taxon>
        <taxon>Euteleostomi</taxon>
        <taxon>Archelosauria</taxon>
        <taxon>Archosauria</taxon>
        <taxon>Dinosauria</taxon>
        <taxon>Saurischia</taxon>
        <taxon>Theropoda</taxon>
        <taxon>Coelurosauria</taxon>
        <taxon>Aves</taxon>
        <taxon>Neognathae</taxon>
        <taxon>Neoaves</taxon>
        <taxon>Telluraves</taxon>
        <taxon>Australaves</taxon>
        <taxon>Passeriformes</taxon>
        <taxon>Sylvioidea</taxon>
        <taxon>Hirundinidae</taxon>
        <taxon>Hirundo</taxon>
    </lineage>
</organism>
<keyword evidence="2" id="KW-1185">Reference proteome</keyword>
<proteinExistence type="predicted"/>
<reference evidence="1 2" key="1">
    <citation type="submission" date="2018-07" db="EMBL/GenBank/DDBJ databases">
        <title>A high quality draft genome assembly of the barn swallow (H. rustica rustica).</title>
        <authorList>
            <person name="Formenti G."/>
            <person name="Chiara M."/>
            <person name="Poveda L."/>
            <person name="Francoijs K.-J."/>
            <person name="Bonisoli-Alquati A."/>
            <person name="Canova L."/>
            <person name="Gianfranceschi L."/>
            <person name="Horner D.S."/>
            <person name="Saino N."/>
        </authorList>
    </citation>
    <scope>NUCLEOTIDE SEQUENCE [LARGE SCALE GENOMIC DNA]</scope>
    <source>
        <strain evidence="1">Chelidonia</strain>
        <tissue evidence="1">Blood</tissue>
    </source>
</reference>
<sequence>MPRPPSALSRLPPATGRAQLAHPEVSLLQAELSQFSQPFLIAEVLYPLMNPVASSGSLARPAIKPHGSASVGILAEEWKWDVWLAQCCAQTPRECQGWGYSSVQD</sequence>
<accession>A0A3M0K795</accession>
<comment type="caution">
    <text evidence="1">The sequence shown here is derived from an EMBL/GenBank/DDBJ whole genome shotgun (WGS) entry which is preliminary data.</text>
</comment>
<dbReference type="AlphaFoldDB" id="A0A3M0K795"/>
<evidence type="ECO:0000313" key="1">
    <source>
        <dbReference type="EMBL" id="RMC09028.1"/>
    </source>
</evidence>
<dbReference type="Proteomes" id="UP000269221">
    <property type="component" value="Unassembled WGS sequence"/>
</dbReference>
<evidence type="ECO:0000313" key="2">
    <source>
        <dbReference type="Proteomes" id="UP000269221"/>
    </source>
</evidence>
<dbReference type="EMBL" id="QRBI01000116">
    <property type="protein sequence ID" value="RMC09028.1"/>
    <property type="molecule type" value="Genomic_DNA"/>
</dbReference>
<protein>
    <submittedName>
        <fullName evidence="1">Uncharacterized protein</fullName>
    </submittedName>
</protein>
<gene>
    <name evidence="1" type="ORF">DUI87_14032</name>
</gene>
<name>A0A3M0K795_HIRRU</name>